<gene>
    <name evidence="2" type="ORF">EQG79_30460</name>
</gene>
<dbReference type="AlphaFoldDB" id="A0A4Q2UBA4"/>
<reference evidence="2 3" key="1">
    <citation type="submission" date="2019-01" db="EMBL/GenBank/DDBJ databases">
        <title>Spirosoma flava sp. nov., a propanil-degrading bacterium isolated from herbicide-contaminated soil.</title>
        <authorList>
            <person name="Zhang L."/>
            <person name="Jiang J.-D."/>
        </authorList>
    </citation>
    <scope>NUCLEOTIDE SEQUENCE [LARGE SCALE GENOMIC DNA]</scope>
    <source>
        <strain evidence="2 3">TY50</strain>
    </source>
</reference>
<feature type="compositionally biased region" description="Low complexity" evidence="1">
    <location>
        <begin position="17"/>
        <end position="42"/>
    </location>
</feature>
<comment type="caution">
    <text evidence="2">The sequence shown here is derived from an EMBL/GenBank/DDBJ whole genome shotgun (WGS) entry which is preliminary data.</text>
</comment>
<sequence length="60" mass="6097">MKFIFDEPAPATPAMRPGRTGATTEAPTAAPYGSTGAAVGAGKRAGGSLRAPVDLLRQQR</sequence>
<accession>A0A4Q2UBA4</accession>
<feature type="region of interest" description="Disordered" evidence="1">
    <location>
        <begin position="1"/>
        <end position="60"/>
    </location>
</feature>
<evidence type="ECO:0000313" key="2">
    <source>
        <dbReference type="EMBL" id="RYC66293.1"/>
    </source>
</evidence>
<protein>
    <submittedName>
        <fullName evidence="2">Uncharacterized protein</fullName>
    </submittedName>
</protein>
<name>A0A4Q2UBA4_9BACT</name>
<keyword evidence="3" id="KW-1185">Reference proteome</keyword>
<dbReference type="EMBL" id="SBLB01000017">
    <property type="protein sequence ID" value="RYC66293.1"/>
    <property type="molecule type" value="Genomic_DNA"/>
</dbReference>
<organism evidence="2 3">
    <name type="scientific">Spirosoma sordidisoli</name>
    <dbReference type="NCBI Taxonomy" id="2502893"/>
    <lineage>
        <taxon>Bacteria</taxon>
        <taxon>Pseudomonadati</taxon>
        <taxon>Bacteroidota</taxon>
        <taxon>Cytophagia</taxon>
        <taxon>Cytophagales</taxon>
        <taxon>Cytophagaceae</taxon>
        <taxon>Spirosoma</taxon>
    </lineage>
</organism>
<dbReference type="Proteomes" id="UP000290407">
    <property type="component" value="Unassembled WGS sequence"/>
</dbReference>
<evidence type="ECO:0000313" key="3">
    <source>
        <dbReference type="Proteomes" id="UP000290407"/>
    </source>
</evidence>
<evidence type="ECO:0000256" key="1">
    <source>
        <dbReference type="SAM" id="MobiDB-lite"/>
    </source>
</evidence>
<proteinExistence type="predicted"/>